<gene>
    <name evidence="1" type="ORF">MRB53_023899</name>
</gene>
<dbReference type="Proteomes" id="UP001234297">
    <property type="component" value="Chromosome 7"/>
</dbReference>
<evidence type="ECO:0000313" key="1">
    <source>
        <dbReference type="EMBL" id="KAJ8630576.1"/>
    </source>
</evidence>
<name>A0ACC2LBJ7_PERAE</name>
<protein>
    <submittedName>
        <fullName evidence="1">Uncharacterized protein</fullName>
    </submittedName>
</protein>
<keyword evidence="2" id="KW-1185">Reference proteome</keyword>
<dbReference type="EMBL" id="CM056815">
    <property type="protein sequence ID" value="KAJ8630576.1"/>
    <property type="molecule type" value="Genomic_DNA"/>
</dbReference>
<sequence length="152" mass="16676">MDQTKHGPAAASSAQIRSVLCIPPLLPAACRPRPSTESDPRPAHSSKNPSQKLTRPDLRILSFPLSSMRRTDLKLPLNPLDKTKTRPLLFTRLCRDLPRRDRSKQIGEVFDSLVPLVDGACKVTARRTVSSLALTCQSLKGDGEKVLRNGTA</sequence>
<accession>A0ACC2LBJ7</accession>
<reference evidence="1 2" key="1">
    <citation type="journal article" date="2022" name="Hortic Res">
        <title>A haplotype resolved chromosomal level avocado genome allows analysis of novel avocado genes.</title>
        <authorList>
            <person name="Nath O."/>
            <person name="Fletcher S.J."/>
            <person name="Hayward A."/>
            <person name="Shaw L.M."/>
            <person name="Masouleh A.K."/>
            <person name="Furtado A."/>
            <person name="Henry R.J."/>
            <person name="Mitter N."/>
        </authorList>
    </citation>
    <scope>NUCLEOTIDE SEQUENCE [LARGE SCALE GENOMIC DNA]</scope>
    <source>
        <strain evidence="2">cv. Hass</strain>
    </source>
</reference>
<comment type="caution">
    <text evidence="1">The sequence shown here is derived from an EMBL/GenBank/DDBJ whole genome shotgun (WGS) entry which is preliminary data.</text>
</comment>
<proteinExistence type="predicted"/>
<organism evidence="1 2">
    <name type="scientific">Persea americana</name>
    <name type="common">Avocado</name>
    <dbReference type="NCBI Taxonomy" id="3435"/>
    <lineage>
        <taxon>Eukaryota</taxon>
        <taxon>Viridiplantae</taxon>
        <taxon>Streptophyta</taxon>
        <taxon>Embryophyta</taxon>
        <taxon>Tracheophyta</taxon>
        <taxon>Spermatophyta</taxon>
        <taxon>Magnoliopsida</taxon>
        <taxon>Magnoliidae</taxon>
        <taxon>Laurales</taxon>
        <taxon>Lauraceae</taxon>
        <taxon>Persea</taxon>
    </lineage>
</organism>
<evidence type="ECO:0000313" key="2">
    <source>
        <dbReference type="Proteomes" id="UP001234297"/>
    </source>
</evidence>